<feature type="region of interest" description="Disordered" evidence="5">
    <location>
        <begin position="1460"/>
        <end position="1521"/>
    </location>
</feature>
<dbReference type="InterPro" id="IPR019786">
    <property type="entry name" value="Zinc_finger_PHD-type_CS"/>
</dbReference>
<feature type="compositionally biased region" description="Basic and acidic residues" evidence="5">
    <location>
        <begin position="644"/>
        <end position="669"/>
    </location>
</feature>
<feature type="domain" description="RING-type" evidence="7">
    <location>
        <begin position="107"/>
        <end position="147"/>
    </location>
</feature>
<evidence type="ECO:0000259" key="6">
    <source>
        <dbReference type="PROSITE" id="PS50016"/>
    </source>
</evidence>
<feature type="region of interest" description="Disordered" evidence="5">
    <location>
        <begin position="1165"/>
        <end position="1342"/>
    </location>
</feature>
<dbReference type="PROSITE" id="PS50016">
    <property type="entry name" value="ZF_PHD_2"/>
    <property type="match status" value="1"/>
</dbReference>
<evidence type="ECO:0000256" key="3">
    <source>
        <dbReference type="ARBA" id="ARBA00022833"/>
    </source>
</evidence>
<feature type="compositionally biased region" description="Basic and acidic residues" evidence="5">
    <location>
        <begin position="1014"/>
        <end position="1030"/>
    </location>
</feature>
<dbReference type="SUPFAM" id="SSF57850">
    <property type="entry name" value="RING/U-box"/>
    <property type="match status" value="1"/>
</dbReference>
<feature type="compositionally biased region" description="Polar residues" evidence="5">
    <location>
        <begin position="454"/>
        <end position="469"/>
    </location>
</feature>
<feature type="region of interest" description="Disordered" evidence="5">
    <location>
        <begin position="442"/>
        <end position="815"/>
    </location>
</feature>
<proteinExistence type="predicted"/>
<evidence type="ECO:0000256" key="1">
    <source>
        <dbReference type="ARBA" id="ARBA00022723"/>
    </source>
</evidence>
<dbReference type="SMART" id="SM00249">
    <property type="entry name" value="PHD"/>
    <property type="match status" value="1"/>
</dbReference>
<dbReference type="SMART" id="SM00184">
    <property type="entry name" value="RING"/>
    <property type="match status" value="2"/>
</dbReference>
<feature type="region of interest" description="Disordered" evidence="5">
    <location>
        <begin position="1"/>
        <end position="102"/>
    </location>
</feature>
<evidence type="ECO:0000313" key="8">
    <source>
        <dbReference type="EMBL" id="KAK3885679.1"/>
    </source>
</evidence>
<accession>A0AAE1G5K1</accession>
<dbReference type="PROSITE" id="PS50089">
    <property type="entry name" value="ZF_RING_2"/>
    <property type="match status" value="1"/>
</dbReference>
<feature type="domain" description="PHD-type" evidence="6">
    <location>
        <begin position="185"/>
        <end position="235"/>
    </location>
</feature>
<dbReference type="SUPFAM" id="SSF57903">
    <property type="entry name" value="FYVE/PHD zinc finger"/>
    <property type="match status" value="1"/>
</dbReference>
<dbReference type="InterPro" id="IPR011011">
    <property type="entry name" value="Znf_FYVE_PHD"/>
</dbReference>
<feature type="compositionally biased region" description="Basic and acidic residues" evidence="5">
    <location>
        <begin position="679"/>
        <end position="725"/>
    </location>
</feature>
<evidence type="ECO:0000259" key="7">
    <source>
        <dbReference type="PROSITE" id="PS50089"/>
    </source>
</evidence>
<dbReference type="Proteomes" id="UP001286313">
    <property type="component" value="Unassembled WGS sequence"/>
</dbReference>
<dbReference type="Pfam" id="PF23030">
    <property type="entry name" value="SCAF11-like_C"/>
    <property type="match status" value="1"/>
</dbReference>
<feature type="compositionally biased region" description="Basic residues" evidence="5">
    <location>
        <begin position="758"/>
        <end position="769"/>
    </location>
</feature>
<feature type="region of interest" description="Disordered" evidence="5">
    <location>
        <begin position="1591"/>
        <end position="1624"/>
    </location>
</feature>
<dbReference type="InterPro" id="IPR047157">
    <property type="entry name" value="PHRF1/Atg35"/>
</dbReference>
<feature type="compositionally biased region" description="Basic and acidic residues" evidence="5">
    <location>
        <begin position="1116"/>
        <end position="1137"/>
    </location>
</feature>
<feature type="compositionally biased region" description="Basic residues" evidence="5">
    <location>
        <begin position="577"/>
        <end position="587"/>
    </location>
</feature>
<keyword evidence="1" id="KW-0479">Metal-binding</keyword>
<feature type="compositionally biased region" description="Basic and acidic residues" evidence="5">
    <location>
        <begin position="50"/>
        <end position="60"/>
    </location>
</feature>
<feature type="region of interest" description="Disordered" evidence="5">
    <location>
        <begin position="1376"/>
        <end position="1435"/>
    </location>
</feature>
<feature type="compositionally biased region" description="Basic and acidic residues" evidence="5">
    <location>
        <begin position="1615"/>
        <end position="1624"/>
    </location>
</feature>
<feature type="compositionally biased region" description="Polar residues" evidence="5">
    <location>
        <begin position="921"/>
        <end position="930"/>
    </location>
</feature>
<keyword evidence="2 4" id="KW-0863">Zinc-finger</keyword>
<feature type="compositionally biased region" description="Low complexity" evidence="5">
    <location>
        <begin position="1468"/>
        <end position="1477"/>
    </location>
</feature>
<feature type="region of interest" description="Disordered" evidence="5">
    <location>
        <begin position="921"/>
        <end position="998"/>
    </location>
</feature>
<comment type="caution">
    <text evidence="8">The sequence shown here is derived from an EMBL/GenBank/DDBJ whole genome shotgun (WGS) entry which is preliminary data.</text>
</comment>
<gene>
    <name evidence="8" type="ORF">Pcinc_010115</name>
</gene>
<dbReference type="GO" id="GO:0008270">
    <property type="term" value="F:zinc ion binding"/>
    <property type="evidence" value="ECO:0007669"/>
    <property type="project" value="UniProtKB-KW"/>
</dbReference>
<dbReference type="InterPro" id="IPR001965">
    <property type="entry name" value="Znf_PHD"/>
</dbReference>
<dbReference type="Pfam" id="PF00628">
    <property type="entry name" value="PHD"/>
    <property type="match status" value="1"/>
</dbReference>
<feature type="compositionally biased region" description="Basic and acidic residues" evidence="5">
    <location>
        <begin position="937"/>
        <end position="955"/>
    </location>
</feature>
<keyword evidence="3" id="KW-0862">Zinc</keyword>
<feature type="compositionally biased region" description="Basic and acidic residues" evidence="5">
    <location>
        <begin position="470"/>
        <end position="576"/>
    </location>
</feature>
<feature type="compositionally biased region" description="Polar residues" evidence="5">
    <location>
        <begin position="1482"/>
        <end position="1493"/>
    </location>
</feature>
<reference evidence="8" key="1">
    <citation type="submission" date="2023-10" db="EMBL/GenBank/DDBJ databases">
        <title>Genome assemblies of two species of porcelain crab, Petrolisthes cinctipes and Petrolisthes manimaculis (Anomura: Porcellanidae).</title>
        <authorList>
            <person name="Angst P."/>
        </authorList>
    </citation>
    <scope>NUCLEOTIDE SEQUENCE</scope>
    <source>
        <strain evidence="8">PB745_01</strain>
        <tissue evidence="8">Gill</tissue>
    </source>
</reference>
<feature type="compositionally biased region" description="Basic residues" evidence="5">
    <location>
        <begin position="288"/>
        <end position="310"/>
    </location>
</feature>
<organism evidence="8 9">
    <name type="scientific">Petrolisthes cinctipes</name>
    <name type="common">Flat porcelain crab</name>
    <dbReference type="NCBI Taxonomy" id="88211"/>
    <lineage>
        <taxon>Eukaryota</taxon>
        <taxon>Metazoa</taxon>
        <taxon>Ecdysozoa</taxon>
        <taxon>Arthropoda</taxon>
        <taxon>Crustacea</taxon>
        <taxon>Multicrustacea</taxon>
        <taxon>Malacostraca</taxon>
        <taxon>Eumalacostraca</taxon>
        <taxon>Eucarida</taxon>
        <taxon>Decapoda</taxon>
        <taxon>Pleocyemata</taxon>
        <taxon>Anomura</taxon>
        <taxon>Galatheoidea</taxon>
        <taxon>Porcellanidae</taxon>
        <taxon>Petrolisthes</taxon>
    </lineage>
</organism>
<feature type="region of interest" description="Disordered" evidence="5">
    <location>
        <begin position="1014"/>
        <end position="1061"/>
    </location>
</feature>
<feature type="compositionally biased region" description="Basic and acidic residues" evidence="5">
    <location>
        <begin position="964"/>
        <end position="975"/>
    </location>
</feature>
<dbReference type="PANTHER" id="PTHR12618">
    <property type="entry name" value="PHD AND RING FINGER DOMAIN-CONTAINING PROTEIN 1"/>
    <property type="match status" value="1"/>
</dbReference>
<feature type="compositionally biased region" description="Low complexity" evidence="5">
    <location>
        <begin position="770"/>
        <end position="784"/>
    </location>
</feature>
<feature type="compositionally biased region" description="Basic and acidic residues" evidence="5">
    <location>
        <begin position="1037"/>
        <end position="1061"/>
    </location>
</feature>
<dbReference type="Pfam" id="PF13639">
    <property type="entry name" value="zf-RING_2"/>
    <property type="match status" value="1"/>
</dbReference>
<evidence type="ECO:0000256" key="2">
    <source>
        <dbReference type="ARBA" id="ARBA00022771"/>
    </source>
</evidence>
<dbReference type="InterPro" id="IPR017907">
    <property type="entry name" value="Znf_RING_CS"/>
</dbReference>
<feature type="region of interest" description="Disordered" evidence="5">
    <location>
        <begin position="239"/>
        <end position="321"/>
    </location>
</feature>
<feature type="region of interest" description="Disordered" evidence="5">
    <location>
        <begin position="1114"/>
        <end position="1151"/>
    </location>
</feature>
<keyword evidence="9" id="KW-1185">Reference proteome</keyword>
<dbReference type="EMBL" id="JAWQEG010000776">
    <property type="protein sequence ID" value="KAK3885679.1"/>
    <property type="molecule type" value="Genomic_DNA"/>
</dbReference>
<evidence type="ECO:0008006" key="10">
    <source>
        <dbReference type="Google" id="ProtNLM"/>
    </source>
</evidence>
<feature type="compositionally biased region" description="Basic and acidic residues" evidence="5">
    <location>
        <begin position="739"/>
        <end position="757"/>
    </location>
</feature>
<protein>
    <recommendedName>
        <fullName evidence="10">PHD and RING finger domain-containing protein 1</fullName>
    </recommendedName>
</protein>
<sequence>MSDTDDSEPSTSFSTRKNKAISVSSDDEDILPQATGCHKNGEKDEEESSDGEKDEEKGREEDEEEEGRGSPVIDKDEEEEEDVMEGDDGCDTGDSDSSSGPPGAETCAICLGRIRGEVGSPEVCDHIFCLFCILEWARTNATCPQDRKPFEVVSVQECFGGEVVRRVPIKKEEKEDVVIPEEENPTYCEVCHECNHEERLLLCDGCDLGYHLECLDPPLAQVPVEEWFCPVCAASPQVPSDLEETTTTRQPRITRRTETRSTDSQVPQRQQRAPRRIPRTRATERVRARIQHHRRQVRAAKRKRRKQRKRERIDNGEEEDIRPPVKRMSRFSLFVSGDDDIDAEHTEDKYATQVLSGECPREPIYRDPATRRADAARILHLNTFTPLPGYSGRAPATIIDRVDSQRSQSEGDVLDSILHRQSIALTSSKNLTLTSDGKLASQGELDGDLPDTFGKQNLIMSEPLPSQRSPGREKNEEGKQTEKDRRNDSKRDGESERRRDGNEDCNRKRDKDRDGDDRKQRDWEEDRRRERDGEEFRRRWRDGDDERDKWKGYNVKRGDRGNYSTRRDYHREDGKYGSRHTPHRSHQSSRYLSHYEPYRNRENSFQQSPLEDKRRSPPRLSYHKPQGQYSHRRERYPNSPPSRRNFDSYKDHRKDDRSSFKNRDNDIGHRSFCRSNAGDQRELGSTRNDGDYRRSNDSSRRYDSDFRRSDSSSRRSDSDFSRSDGEEPLGGRRRHSPTRKPEVDVTRHSRLSDERGHRTTHQTTHHSKSRSQASRSRSRSNSRSPDSHHRSSDRRTESKGYSQLDSNRGRSKCDSHIKPREATCEDEYCSKDVGGSAHQRENLHYGKESKHEHRKDLLDSKYIEETEIHTDKALERDTKLQGRLKTDFECSNEDEVHFTSTNDGSIDETLDDQISNEMYIEETNNVSVRANKSHKGINKEDERISHSHSYNPERKHHEHGHKKEGRERERKEKKATGSSKHHQTNLFGDDSDNDNKSHTLQYNMLFDKDREELKDAPRKIEIPKAKSGDKNKKKSQRLKELFSDDDHDEQERHTQKSETEVKSIIDRESKISSPLLTDDYPVNYIEFNLRKEKLNSSSHKLLLMDEDRDMLISSQDMDKPEDPTSSHHTDSHMDKDTPTSSHTGRHKDTYYNDRYKDTKLTAHYIDKQKDKNISHHNDRHKDNETSHYTNKHKDKDTASLHHTDIHKDKHHTDIHKDKHHTDIHKDKHHTDIHKDKHHTDIHKDKHHTDIHKDKHHTDIHKDKHHTDIHKDKHHTDIHKDKHHTDIHKDKHHTDIHKDKHHTDIHKDKHHTDIHKDKHHTDIHKDKHHTDIHKDKHHTDIHKDKDTSLHITDQHIDIDTSSYHTEVYKDKDSVASCYTDKSKSKRKDNSHSAGRKSCEKDITSKEPKSKEKSKVSKSDDKSKGTSLDTEDDLSSVYSHSSYNKDNDWFQHTLDIIKKFRDSKKKQETVSKPSVSPKPESQDEAGSSHHQNINEDSPFVSDNNSKCNKDSSSKTPKVKTGQKVIMDLFGDIEDMENSINMDMKTEATERYKKAELKSKIDKKDKTLGKDDNCIMNETAHTENGRDINILSSTTDQEKTQNSSSSSSSSSMQSIKAKPQEKTDKKAIDKIVSGSSKGGVKETCGSQHLKPAQKATLEAKVVSEVKHWLDPHYKEKSITKSEYKEIVAKCVTKVVSAECGDIIESEKMRCLVDGYIKVYKHRRTKHQMQLLSPH</sequence>
<name>A0AAE1G5K1_PETCI</name>
<dbReference type="CDD" id="cd15536">
    <property type="entry name" value="PHD_PHRF1"/>
    <property type="match status" value="1"/>
</dbReference>
<feature type="compositionally biased region" description="Basic and acidic residues" evidence="5">
    <location>
        <begin position="1395"/>
        <end position="1422"/>
    </location>
</feature>
<dbReference type="InterPro" id="IPR001841">
    <property type="entry name" value="Znf_RING"/>
</dbReference>
<dbReference type="InterPro" id="IPR013083">
    <property type="entry name" value="Znf_RING/FYVE/PHD"/>
</dbReference>
<feature type="compositionally biased region" description="Acidic residues" evidence="5">
    <location>
        <begin position="75"/>
        <end position="94"/>
    </location>
</feature>
<dbReference type="PROSITE" id="PS01359">
    <property type="entry name" value="ZF_PHD_1"/>
    <property type="match status" value="1"/>
</dbReference>
<feature type="compositionally biased region" description="Basic and acidic residues" evidence="5">
    <location>
        <begin position="785"/>
        <end position="798"/>
    </location>
</feature>
<dbReference type="PANTHER" id="PTHR12618:SF20">
    <property type="entry name" value="PHD AND RING FINGER DOMAIN-CONTAINING PROTEIN 1"/>
    <property type="match status" value="1"/>
</dbReference>
<dbReference type="InterPro" id="IPR019787">
    <property type="entry name" value="Znf_PHD-finger"/>
</dbReference>
<dbReference type="InterPro" id="IPR057031">
    <property type="entry name" value="SFR19-like_C"/>
</dbReference>
<dbReference type="Gene3D" id="3.30.40.10">
    <property type="entry name" value="Zinc/RING finger domain, C3HC4 (zinc finger)"/>
    <property type="match status" value="2"/>
</dbReference>
<evidence type="ECO:0000256" key="4">
    <source>
        <dbReference type="PROSITE-ProRule" id="PRU00175"/>
    </source>
</evidence>
<evidence type="ECO:0000256" key="5">
    <source>
        <dbReference type="SAM" id="MobiDB-lite"/>
    </source>
</evidence>
<dbReference type="PROSITE" id="PS00518">
    <property type="entry name" value="ZF_RING_1"/>
    <property type="match status" value="1"/>
</dbReference>
<evidence type="ECO:0000313" key="9">
    <source>
        <dbReference type="Proteomes" id="UP001286313"/>
    </source>
</evidence>